<name>A0A162L6C7_9PROT</name>
<comment type="similarity">
    <text evidence="6">Belongs to the peptidase M3 family.</text>
</comment>
<evidence type="ECO:0000256" key="1">
    <source>
        <dbReference type="ARBA" id="ARBA00022670"/>
    </source>
</evidence>
<dbReference type="Gene3D" id="1.10.1370.20">
    <property type="entry name" value="Oligoendopeptidase f, C-terminal domain"/>
    <property type="match status" value="1"/>
</dbReference>
<evidence type="ECO:0000256" key="2">
    <source>
        <dbReference type="ARBA" id="ARBA00022723"/>
    </source>
</evidence>
<dbReference type="InterPro" id="IPR042088">
    <property type="entry name" value="OligoPept_F_C"/>
</dbReference>
<dbReference type="Pfam" id="PF08439">
    <property type="entry name" value="Peptidase_M3_N"/>
    <property type="match status" value="1"/>
</dbReference>
<reference evidence="9 10" key="1">
    <citation type="submission" date="2015-12" db="EMBL/GenBank/DDBJ databases">
        <title>Genome sequence of Tistrella mobilis MCCC 1A02139.</title>
        <authorList>
            <person name="Lu L."/>
            <person name="Lai Q."/>
            <person name="Shao Z."/>
            <person name="Qian P."/>
        </authorList>
    </citation>
    <scope>NUCLEOTIDE SEQUENCE [LARGE SCALE GENOMIC DNA]</scope>
    <source>
        <strain evidence="9 10">MCCC 1A02139</strain>
    </source>
</reference>
<keyword evidence="5 6" id="KW-0482">Metalloprotease</keyword>
<dbReference type="GO" id="GO:0046872">
    <property type="term" value="F:metal ion binding"/>
    <property type="evidence" value="ECO:0007669"/>
    <property type="project" value="UniProtKB-UniRule"/>
</dbReference>
<evidence type="ECO:0000256" key="6">
    <source>
        <dbReference type="RuleBase" id="RU003435"/>
    </source>
</evidence>
<dbReference type="RefSeq" id="WP_062763652.1">
    <property type="nucleotide sequence ID" value="NZ_CP121034.1"/>
</dbReference>
<evidence type="ECO:0000259" key="8">
    <source>
        <dbReference type="Pfam" id="PF08439"/>
    </source>
</evidence>
<dbReference type="PANTHER" id="PTHR11804:SF5">
    <property type="entry name" value="OLIGOENDOPEPTIDASE F"/>
    <property type="match status" value="1"/>
</dbReference>
<comment type="cofactor">
    <cofactor evidence="6">
        <name>Zn(2+)</name>
        <dbReference type="ChEBI" id="CHEBI:29105"/>
    </cofactor>
    <text evidence="6">Binds 1 zinc ion.</text>
</comment>
<evidence type="ECO:0000256" key="3">
    <source>
        <dbReference type="ARBA" id="ARBA00022801"/>
    </source>
</evidence>
<keyword evidence="3 6" id="KW-0378">Hydrolase</keyword>
<dbReference type="SUPFAM" id="SSF55486">
    <property type="entry name" value="Metalloproteases ('zincins'), catalytic domain"/>
    <property type="match status" value="1"/>
</dbReference>
<evidence type="ECO:0000256" key="5">
    <source>
        <dbReference type="ARBA" id="ARBA00023049"/>
    </source>
</evidence>
<dbReference type="GeneID" id="97242982"/>
<dbReference type="InterPro" id="IPR013647">
    <property type="entry name" value="OligopepF_N_dom"/>
</dbReference>
<dbReference type="Gene3D" id="1.20.140.70">
    <property type="entry name" value="Oligopeptidase f, N-terminal domain"/>
    <property type="match status" value="1"/>
</dbReference>
<dbReference type="InterPro" id="IPR045090">
    <property type="entry name" value="Pept_M3A_M3B"/>
</dbReference>
<dbReference type="GO" id="GO:0006508">
    <property type="term" value="P:proteolysis"/>
    <property type="evidence" value="ECO:0007669"/>
    <property type="project" value="UniProtKB-KW"/>
</dbReference>
<dbReference type="InterPro" id="IPR001567">
    <property type="entry name" value="Pept_M3A_M3B_dom"/>
</dbReference>
<feature type="domain" description="Peptidase M3A/M3B catalytic" evidence="7">
    <location>
        <begin position="341"/>
        <end position="585"/>
    </location>
</feature>
<dbReference type="Proteomes" id="UP000075787">
    <property type="component" value="Unassembled WGS sequence"/>
</dbReference>
<dbReference type="Pfam" id="PF01432">
    <property type="entry name" value="Peptidase_M3"/>
    <property type="match status" value="1"/>
</dbReference>
<dbReference type="PANTHER" id="PTHR11804">
    <property type="entry name" value="PROTEASE M3 THIMET OLIGOPEPTIDASE-RELATED"/>
    <property type="match status" value="1"/>
</dbReference>
<sequence length="603" mass="68190">MPDGHEPLRPEIGDLPRWRLDDLYAAPDDPAIDADVATARADAEAFATAHEGRLAELAPTALADAIETYERIEEAMGRIGSYIGLMHVTRLDQAEAGRRYQTVSEQLTEISSRLLFFVLEFNRLDDAALAAAYEAEPRLARYRPWIERQRAFRPHQLEDRLEKLLLEKSVSGRAAWVRLFDESWASARFTIDGEELTSDAVLSRLGDRDPERRRKAAAAFSEGLGQRIPMLTLIYNTVVKDKETEDRWRGFARPISSRNLSNQVEDEVVDALIKAVREAYPRISHRYYALKARLLGMEKLNYWDRNAAYPQDADAAIHWDRAREIVLDAFGRFMPEMAEIAGRFFTENWIDAPVAHGKAGGAFSHPTVPGAHPYVLMNYQGKARDVMTLAHELGHGVHQTLAAHQGLFLSETPLTLAETASVFGEMLTFRALLDAETDPTRRRLMLASKIEDIINTVVRQVAFASFEMKVHDARRSGELTPEDLGRMWFEVQTESLGPAFDFSEDYRNWWAYIPHFFHTPFYVYAYAFGECLVHALYAVHEQGDPDFVAKYRTLLATGGAKDHRELLAPFGLDAGDPAFWSRGLQLIEGYIDRLETEVAAAGL</sequence>
<dbReference type="CDD" id="cd09610">
    <property type="entry name" value="M3B_PepF"/>
    <property type="match status" value="1"/>
</dbReference>
<dbReference type="GO" id="GO:0004222">
    <property type="term" value="F:metalloendopeptidase activity"/>
    <property type="evidence" value="ECO:0007669"/>
    <property type="project" value="InterPro"/>
</dbReference>
<dbReference type="AlphaFoldDB" id="A0A162L6C7"/>
<protein>
    <submittedName>
        <fullName evidence="9">Oligoendopeptidase F</fullName>
    </submittedName>
</protein>
<evidence type="ECO:0000313" key="10">
    <source>
        <dbReference type="Proteomes" id="UP000075787"/>
    </source>
</evidence>
<gene>
    <name evidence="9" type="ORF">AUP44_03865</name>
</gene>
<evidence type="ECO:0000313" key="9">
    <source>
        <dbReference type="EMBL" id="KYO53491.1"/>
    </source>
</evidence>
<keyword evidence="1 6" id="KW-0645">Protease</keyword>
<organism evidence="9 10">
    <name type="scientific">Tistrella mobilis</name>
    <dbReference type="NCBI Taxonomy" id="171437"/>
    <lineage>
        <taxon>Bacteria</taxon>
        <taxon>Pseudomonadati</taxon>
        <taxon>Pseudomonadota</taxon>
        <taxon>Alphaproteobacteria</taxon>
        <taxon>Geminicoccales</taxon>
        <taxon>Geminicoccaceae</taxon>
        <taxon>Tistrella</taxon>
    </lineage>
</organism>
<proteinExistence type="inferred from homology"/>
<evidence type="ECO:0000259" key="7">
    <source>
        <dbReference type="Pfam" id="PF01432"/>
    </source>
</evidence>
<keyword evidence="4 6" id="KW-0862">Zinc</keyword>
<comment type="caution">
    <text evidence="9">The sequence shown here is derived from an EMBL/GenBank/DDBJ whole genome shotgun (WGS) entry which is preliminary data.</text>
</comment>
<keyword evidence="2 6" id="KW-0479">Metal-binding</keyword>
<dbReference type="OrthoDB" id="9766487at2"/>
<dbReference type="GO" id="GO:0006518">
    <property type="term" value="P:peptide metabolic process"/>
    <property type="evidence" value="ECO:0007669"/>
    <property type="project" value="TreeGrafter"/>
</dbReference>
<dbReference type="EMBL" id="LPZR01000113">
    <property type="protein sequence ID" value="KYO53491.1"/>
    <property type="molecule type" value="Genomic_DNA"/>
</dbReference>
<accession>A0A162L6C7</accession>
<feature type="domain" description="Oligopeptidase F N-terminal" evidence="8">
    <location>
        <begin position="120"/>
        <end position="189"/>
    </location>
</feature>
<dbReference type="NCBIfam" id="TIGR02290">
    <property type="entry name" value="M3_fam_3"/>
    <property type="match status" value="1"/>
</dbReference>
<evidence type="ECO:0000256" key="4">
    <source>
        <dbReference type="ARBA" id="ARBA00022833"/>
    </source>
</evidence>
<dbReference type="InterPro" id="IPR011977">
    <property type="entry name" value="Pept_M3B_clade3"/>
</dbReference>